<dbReference type="InterPro" id="IPR010111">
    <property type="entry name" value="Kynureninase"/>
</dbReference>
<dbReference type="GO" id="GO:0005737">
    <property type="term" value="C:cytoplasm"/>
    <property type="evidence" value="ECO:0007669"/>
    <property type="project" value="InterPro"/>
</dbReference>
<organism evidence="4">
    <name type="scientific">marine metagenome</name>
    <dbReference type="NCBI Taxonomy" id="408172"/>
    <lineage>
        <taxon>unclassified sequences</taxon>
        <taxon>metagenomes</taxon>
        <taxon>ecological metagenomes</taxon>
    </lineage>
</organism>
<sequence>CCVDFAVGSTYKHLNCGPGSPSFLFVNESLIEKVSQPLTGWMGHIQPFEFSSKYQSANDIGKYICGTPSIIAYKAIQSALKVFDKVSLKIVREKSIKLSEMFIKLMYQECIEFDFTLISPLKNQDRGSQVSFTHSKGFSIMQTLISRGIIGDFREPNILRFGLSPLYMRFENIWKAVLCLRKIMQTKEWESKKFNKKKGIVT</sequence>
<evidence type="ECO:0000256" key="2">
    <source>
        <dbReference type="ARBA" id="ARBA00022801"/>
    </source>
</evidence>
<dbReference type="GO" id="GO:0019441">
    <property type="term" value="P:L-tryptophan catabolic process to kynurenine"/>
    <property type="evidence" value="ECO:0007669"/>
    <property type="project" value="TreeGrafter"/>
</dbReference>
<protein>
    <submittedName>
        <fullName evidence="4">Uncharacterized protein</fullName>
    </submittedName>
</protein>
<dbReference type="GO" id="GO:0009435">
    <property type="term" value="P:NAD+ biosynthetic process"/>
    <property type="evidence" value="ECO:0007669"/>
    <property type="project" value="InterPro"/>
</dbReference>
<dbReference type="GO" id="GO:0030429">
    <property type="term" value="F:kynureninase activity"/>
    <property type="evidence" value="ECO:0007669"/>
    <property type="project" value="InterPro"/>
</dbReference>
<dbReference type="AlphaFoldDB" id="A0A382XJM6"/>
<dbReference type="EMBL" id="UINC01167900">
    <property type="protein sequence ID" value="SVD70651.1"/>
    <property type="molecule type" value="Genomic_DNA"/>
</dbReference>
<evidence type="ECO:0000256" key="1">
    <source>
        <dbReference type="ARBA" id="ARBA00022642"/>
    </source>
</evidence>
<feature type="non-terminal residue" evidence="4">
    <location>
        <position position="1"/>
    </location>
</feature>
<dbReference type="InterPro" id="IPR015422">
    <property type="entry name" value="PyrdxlP-dep_Trfase_small"/>
</dbReference>
<dbReference type="Gene3D" id="3.40.640.10">
    <property type="entry name" value="Type I PLP-dependent aspartate aminotransferase-like (Major domain)"/>
    <property type="match status" value="1"/>
</dbReference>
<reference evidence="4" key="1">
    <citation type="submission" date="2018-05" db="EMBL/GenBank/DDBJ databases">
        <authorList>
            <person name="Lanie J.A."/>
            <person name="Ng W.-L."/>
            <person name="Kazmierczak K.M."/>
            <person name="Andrzejewski T.M."/>
            <person name="Davidsen T.M."/>
            <person name="Wayne K.J."/>
            <person name="Tettelin H."/>
            <person name="Glass J.I."/>
            <person name="Rusch D."/>
            <person name="Podicherti R."/>
            <person name="Tsui H.-C.T."/>
            <person name="Winkler M.E."/>
        </authorList>
    </citation>
    <scope>NUCLEOTIDE SEQUENCE</scope>
</reference>
<gene>
    <name evidence="4" type="ORF">METZ01_LOCUS423505</name>
</gene>
<proteinExistence type="predicted"/>
<dbReference type="PANTHER" id="PTHR14084:SF0">
    <property type="entry name" value="KYNURENINASE"/>
    <property type="match status" value="1"/>
</dbReference>
<dbReference type="SUPFAM" id="SSF53383">
    <property type="entry name" value="PLP-dependent transferases"/>
    <property type="match status" value="1"/>
</dbReference>
<keyword evidence="3" id="KW-0663">Pyridoxal phosphate</keyword>
<dbReference type="InterPro" id="IPR015424">
    <property type="entry name" value="PyrdxlP-dep_Trfase"/>
</dbReference>
<evidence type="ECO:0000256" key="3">
    <source>
        <dbReference type="ARBA" id="ARBA00022898"/>
    </source>
</evidence>
<dbReference type="Gene3D" id="3.90.1150.10">
    <property type="entry name" value="Aspartate Aminotransferase, domain 1"/>
    <property type="match status" value="1"/>
</dbReference>
<dbReference type="Pfam" id="PF22580">
    <property type="entry name" value="KYNU_C"/>
    <property type="match status" value="1"/>
</dbReference>
<name>A0A382XJM6_9ZZZZ</name>
<evidence type="ECO:0000313" key="4">
    <source>
        <dbReference type="EMBL" id="SVD70651.1"/>
    </source>
</evidence>
<dbReference type="InterPro" id="IPR015421">
    <property type="entry name" value="PyrdxlP-dep_Trfase_major"/>
</dbReference>
<keyword evidence="1" id="KW-0662">Pyridine nucleotide biosynthesis</keyword>
<keyword evidence="2" id="KW-0378">Hydrolase</keyword>
<dbReference type="GO" id="GO:0030170">
    <property type="term" value="F:pyridoxal phosphate binding"/>
    <property type="evidence" value="ECO:0007669"/>
    <property type="project" value="InterPro"/>
</dbReference>
<accession>A0A382XJM6</accession>
<dbReference type="PANTHER" id="PTHR14084">
    <property type="entry name" value="KYNURENINASE"/>
    <property type="match status" value="1"/>
</dbReference>
<dbReference type="GO" id="GO:0043420">
    <property type="term" value="P:anthranilate metabolic process"/>
    <property type="evidence" value="ECO:0007669"/>
    <property type="project" value="TreeGrafter"/>
</dbReference>